<protein>
    <submittedName>
        <fullName evidence="1">Uncharacterized protein</fullName>
    </submittedName>
</protein>
<comment type="caution">
    <text evidence="1">The sequence shown here is derived from an EMBL/GenBank/DDBJ whole genome shotgun (WGS) entry which is preliminary data.</text>
</comment>
<reference evidence="1 2" key="1">
    <citation type="submission" date="2024-01" db="EMBL/GenBank/DDBJ databases">
        <title>The genomes of 5 underutilized Papilionoideae crops provide insights into root nodulation and disease resistanc.</title>
        <authorList>
            <person name="Jiang F."/>
        </authorList>
    </citation>
    <scope>NUCLEOTIDE SEQUENCE [LARGE SCALE GENOMIC DNA]</scope>
    <source>
        <strain evidence="1">LVBAO_FW01</strain>
        <tissue evidence="1">Leaves</tissue>
    </source>
</reference>
<gene>
    <name evidence="1" type="ORF">VNO77_44784</name>
</gene>
<name>A0AAN9JWN2_CANGL</name>
<proteinExistence type="predicted"/>
<organism evidence="1 2">
    <name type="scientific">Canavalia gladiata</name>
    <name type="common">Sword bean</name>
    <name type="synonym">Dolichos gladiatus</name>
    <dbReference type="NCBI Taxonomy" id="3824"/>
    <lineage>
        <taxon>Eukaryota</taxon>
        <taxon>Viridiplantae</taxon>
        <taxon>Streptophyta</taxon>
        <taxon>Embryophyta</taxon>
        <taxon>Tracheophyta</taxon>
        <taxon>Spermatophyta</taxon>
        <taxon>Magnoliopsida</taxon>
        <taxon>eudicotyledons</taxon>
        <taxon>Gunneridae</taxon>
        <taxon>Pentapetalae</taxon>
        <taxon>rosids</taxon>
        <taxon>fabids</taxon>
        <taxon>Fabales</taxon>
        <taxon>Fabaceae</taxon>
        <taxon>Papilionoideae</taxon>
        <taxon>50 kb inversion clade</taxon>
        <taxon>NPAAA clade</taxon>
        <taxon>indigoferoid/millettioid clade</taxon>
        <taxon>Phaseoleae</taxon>
        <taxon>Canavalia</taxon>
    </lineage>
</organism>
<evidence type="ECO:0000313" key="2">
    <source>
        <dbReference type="Proteomes" id="UP001367508"/>
    </source>
</evidence>
<keyword evidence="2" id="KW-1185">Reference proteome</keyword>
<evidence type="ECO:0000313" key="1">
    <source>
        <dbReference type="EMBL" id="KAK7306825.1"/>
    </source>
</evidence>
<sequence>MICALPKHAKNINENDIRIGLDMTVGMIELETEKDIRSTKRKRKEPSRFEESTSFKSCSKLKRGILDLEVGLVQSSSIRPSSIRSGPCQQRIRSRKEAITRGLVCGSKAGTVGVLVGTVPHCTLKVIQGKEDIASQGCGKLKISNIPMCGGYRLDTKYLGDGPKLVKDLSRIVEDLSPPILFIVYCQHSYMIIEFLLSYWEYSSQHALPSDEGALYGVDMVTGGIVNSFANFVWKLGIVKINVINAATEAACLVLSVDETIQSQKIPKERLLQVPWVVEVVEMHSVVEDEEWGDNKKGKMEVTCIILLLDIWRTTKCLFMLS</sequence>
<accession>A0AAN9JWN2</accession>
<dbReference type="SUPFAM" id="SSF48592">
    <property type="entry name" value="GroEL equatorial domain-like"/>
    <property type="match status" value="1"/>
</dbReference>
<dbReference type="Gene3D" id="1.10.560.10">
    <property type="entry name" value="GroEL-like equatorial domain"/>
    <property type="match status" value="1"/>
</dbReference>
<dbReference type="Proteomes" id="UP001367508">
    <property type="component" value="Unassembled WGS sequence"/>
</dbReference>
<dbReference type="AlphaFoldDB" id="A0AAN9JWN2"/>
<dbReference type="EMBL" id="JAYMYQ010000011">
    <property type="protein sequence ID" value="KAK7306825.1"/>
    <property type="molecule type" value="Genomic_DNA"/>
</dbReference>
<dbReference type="InterPro" id="IPR027413">
    <property type="entry name" value="GROEL-like_equatorial_sf"/>
</dbReference>